<evidence type="ECO:0000313" key="2">
    <source>
        <dbReference type="EMBL" id="EJK50500.1"/>
    </source>
</evidence>
<name>K0RBA0_THAOC</name>
<organism evidence="2 3">
    <name type="scientific">Thalassiosira oceanica</name>
    <name type="common">Marine diatom</name>
    <dbReference type="NCBI Taxonomy" id="159749"/>
    <lineage>
        <taxon>Eukaryota</taxon>
        <taxon>Sar</taxon>
        <taxon>Stramenopiles</taxon>
        <taxon>Ochrophyta</taxon>
        <taxon>Bacillariophyta</taxon>
        <taxon>Coscinodiscophyceae</taxon>
        <taxon>Thalassiosirophycidae</taxon>
        <taxon>Thalassiosirales</taxon>
        <taxon>Thalassiosiraceae</taxon>
        <taxon>Thalassiosira</taxon>
    </lineage>
</organism>
<dbReference type="AlphaFoldDB" id="K0RBA0"/>
<gene>
    <name evidence="2" type="ORF">THAOC_30510</name>
</gene>
<reference evidence="2 3" key="1">
    <citation type="journal article" date="2012" name="Genome Biol.">
        <title>Genome and low-iron response of an oceanic diatom adapted to chronic iron limitation.</title>
        <authorList>
            <person name="Lommer M."/>
            <person name="Specht M."/>
            <person name="Roy A.S."/>
            <person name="Kraemer L."/>
            <person name="Andreson R."/>
            <person name="Gutowska M.A."/>
            <person name="Wolf J."/>
            <person name="Bergner S.V."/>
            <person name="Schilhabel M.B."/>
            <person name="Klostermeier U.C."/>
            <person name="Beiko R.G."/>
            <person name="Rosenstiel P."/>
            <person name="Hippler M."/>
            <person name="Laroche J."/>
        </authorList>
    </citation>
    <scope>NUCLEOTIDE SEQUENCE [LARGE SCALE GENOMIC DNA]</scope>
    <source>
        <strain evidence="2 3">CCMP1005</strain>
    </source>
</reference>
<keyword evidence="3" id="KW-1185">Reference proteome</keyword>
<evidence type="ECO:0000256" key="1">
    <source>
        <dbReference type="SAM" id="MobiDB-lite"/>
    </source>
</evidence>
<protein>
    <submittedName>
        <fullName evidence="2">Uncharacterized protein</fullName>
    </submittedName>
</protein>
<feature type="region of interest" description="Disordered" evidence="1">
    <location>
        <begin position="1"/>
        <end position="35"/>
    </location>
</feature>
<proteinExistence type="predicted"/>
<dbReference type="Proteomes" id="UP000266841">
    <property type="component" value="Unassembled WGS sequence"/>
</dbReference>
<sequence length="95" mass="10662">MGQLIEDLPAKARKDNMSRVEDRGQAGTPPGTRLYWRPRQTTFGPSIRYLWAVNTPGLAAADYLETVPRLIIYFSIKGDPLFSPKTIFGYLVTTS</sequence>
<feature type="compositionally biased region" description="Basic and acidic residues" evidence="1">
    <location>
        <begin position="8"/>
        <end position="24"/>
    </location>
</feature>
<dbReference type="EMBL" id="AGNL01043551">
    <property type="protein sequence ID" value="EJK50500.1"/>
    <property type="molecule type" value="Genomic_DNA"/>
</dbReference>
<comment type="caution">
    <text evidence="2">The sequence shown here is derived from an EMBL/GenBank/DDBJ whole genome shotgun (WGS) entry which is preliminary data.</text>
</comment>
<evidence type="ECO:0000313" key="3">
    <source>
        <dbReference type="Proteomes" id="UP000266841"/>
    </source>
</evidence>
<accession>K0RBA0</accession>